<keyword evidence="4" id="KW-1185">Reference proteome</keyword>
<gene>
    <name evidence="2" type="ORF">PTTG_26135</name>
</gene>
<evidence type="ECO:0000256" key="1">
    <source>
        <dbReference type="SAM" id="MobiDB-lite"/>
    </source>
</evidence>
<evidence type="ECO:0000313" key="4">
    <source>
        <dbReference type="Proteomes" id="UP000005240"/>
    </source>
</evidence>
<reference evidence="2" key="2">
    <citation type="submission" date="2016-05" db="EMBL/GenBank/DDBJ databases">
        <title>Comparative analysis highlights variable genome content of wheat rusts and divergence of the mating loci.</title>
        <authorList>
            <person name="Cuomo C.A."/>
            <person name="Bakkeren G."/>
            <person name="Szabo L."/>
            <person name="Khalil H."/>
            <person name="Joly D."/>
            <person name="Goldberg J."/>
            <person name="Young S."/>
            <person name="Zeng Q."/>
            <person name="Fellers J."/>
        </authorList>
    </citation>
    <scope>NUCLEOTIDE SEQUENCE [LARGE SCALE GENOMIC DNA]</scope>
    <source>
        <strain evidence="2">1-1 BBBD Race 1</strain>
    </source>
</reference>
<proteinExistence type="predicted"/>
<dbReference type="Proteomes" id="UP000005240">
    <property type="component" value="Unassembled WGS sequence"/>
</dbReference>
<dbReference type="AlphaFoldDB" id="A0A180GXG2"/>
<reference evidence="2" key="1">
    <citation type="submission" date="2009-11" db="EMBL/GenBank/DDBJ databases">
        <authorList>
            <consortium name="The Broad Institute Genome Sequencing Platform"/>
            <person name="Ward D."/>
            <person name="Feldgarden M."/>
            <person name="Earl A."/>
            <person name="Young S.K."/>
            <person name="Zeng Q."/>
            <person name="Koehrsen M."/>
            <person name="Alvarado L."/>
            <person name="Berlin A."/>
            <person name="Bochicchio J."/>
            <person name="Borenstein D."/>
            <person name="Chapman S.B."/>
            <person name="Chen Z."/>
            <person name="Engels R."/>
            <person name="Freedman E."/>
            <person name="Gellesch M."/>
            <person name="Goldberg J."/>
            <person name="Griggs A."/>
            <person name="Gujja S."/>
            <person name="Heilman E."/>
            <person name="Heiman D."/>
            <person name="Hepburn T."/>
            <person name="Howarth C."/>
            <person name="Jen D."/>
            <person name="Larson L."/>
            <person name="Lewis B."/>
            <person name="Mehta T."/>
            <person name="Park D."/>
            <person name="Pearson M."/>
            <person name="Roberts A."/>
            <person name="Saif S."/>
            <person name="Shea T."/>
            <person name="Shenoy N."/>
            <person name="Sisk P."/>
            <person name="Stolte C."/>
            <person name="Sykes S."/>
            <person name="Thomson T."/>
            <person name="Walk T."/>
            <person name="White J."/>
            <person name="Yandava C."/>
            <person name="Izard J."/>
            <person name="Baranova O.V."/>
            <person name="Blanton J.M."/>
            <person name="Tanner A.C."/>
            <person name="Dewhirst F.E."/>
            <person name="Haas B."/>
            <person name="Nusbaum C."/>
            <person name="Birren B."/>
        </authorList>
    </citation>
    <scope>NUCLEOTIDE SEQUENCE [LARGE SCALE GENOMIC DNA]</scope>
    <source>
        <strain evidence="2">1-1 BBBD Race 1</strain>
    </source>
</reference>
<accession>A0A180GXG2</accession>
<sequence length="177" mass="19717">MARLTDNCQSHFQLDSSLTGRARETTPGDMHPAATIHTSELRSSLQTHPEHCTRQQHPTQHPPGIYSQLASTGPTDIDHNVDTISEGLGVILALCYIGGLPVDLEGLPESDLDLQIPEFQISPDLLSRRPHPSDLFYIPIYNQQCLIWRQFQQLQRGTHSWTARGRGCTAGKTTELL</sequence>
<feature type="region of interest" description="Disordered" evidence="1">
    <location>
        <begin position="40"/>
        <end position="72"/>
    </location>
</feature>
<protein>
    <submittedName>
        <fullName evidence="2 3">Uncharacterized protein</fullName>
    </submittedName>
</protein>
<dbReference type="EMBL" id="ADAS02000015">
    <property type="protein sequence ID" value="OAV97038.1"/>
    <property type="molecule type" value="Genomic_DNA"/>
</dbReference>
<reference evidence="3 4" key="3">
    <citation type="journal article" date="2017" name="G3 (Bethesda)">
        <title>Comparative analysis highlights variable genome content of wheat rusts and divergence of the mating loci.</title>
        <authorList>
            <person name="Cuomo C.A."/>
            <person name="Bakkeren G."/>
            <person name="Khalil H.B."/>
            <person name="Panwar V."/>
            <person name="Joly D."/>
            <person name="Linning R."/>
            <person name="Sakthikumar S."/>
            <person name="Song X."/>
            <person name="Adiconis X."/>
            <person name="Fan L."/>
            <person name="Goldberg J.M."/>
            <person name="Levin J.Z."/>
            <person name="Young S."/>
            <person name="Zeng Q."/>
            <person name="Anikster Y."/>
            <person name="Bruce M."/>
            <person name="Wang M."/>
            <person name="Yin C."/>
            <person name="McCallum B."/>
            <person name="Szabo L.J."/>
            <person name="Hulbert S."/>
            <person name="Chen X."/>
            <person name="Fellers J.P."/>
        </authorList>
    </citation>
    <scope>NUCLEOTIDE SEQUENCE</scope>
    <source>
        <strain evidence="3">isolate 1-1 / race 1 (BBBD)</strain>
        <strain evidence="4">Isolate 1-1 / race 1 (BBBD)</strain>
    </source>
</reference>
<name>A0A180GXG2_PUCT1</name>
<organism evidence="2">
    <name type="scientific">Puccinia triticina (isolate 1-1 / race 1 (BBBD))</name>
    <name type="common">Brown leaf rust fungus</name>
    <dbReference type="NCBI Taxonomy" id="630390"/>
    <lineage>
        <taxon>Eukaryota</taxon>
        <taxon>Fungi</taxon>
        <taxon>Dikarya</taxon>
        <taxon>Basidiomycota</taxon>
        <taxon>Pucciniomycotina</taxon>
        <taxon>Pucciniomycetes</taxon>
        <taxon>Pucciniales</taxon>
        <taxon>Pucciniaceae</taxon>
        <taxon>Puccinia</taxon>
    </lineage>
</organism>
<evidence type="ECO:0000313" key="2">
    <source>
        <dbReference type="EMBL" id="OAV97038.1"/>
    </source>
</evidence>
<reference evidence="3" key="4">
    <citation type="submission" date="2025-05" db="UniProtKB">
        <authorList>
            <consortium name="EnsemblFungi"/>
        </authorList>
    </citation>
    <scope>IDENTIFICATION</scope>
    <source>
        <strain evidence="3">isolate 1-1 / race 1 (BBBD)</strain>
    </source>
</reference>
<evidence type="ECO:0000313" key="3">
    <source>
        <dbReference type="EnsemblFungi" id="PTTG_26135-t43_1-p1"/>
    </source>
</evidence>
<dbReference type="VEuPathDB" id="FungiDB:PTTG_26135"/>
<dbReference type="EnsemblFungi" id="PTTG_26135-t43_1">
    <property type="protein sequence ID" value="PTTG_26135-t43_1-p1"/>
    <property type="gene ID" value="PTTG_26135"/>
</dbReference>